<feature type="domain" description="Bacterial shufflon protein N-terminal" evidence="2">
    <location>
        <begin position="65"/>
        <end position="276"/>
    </location>
</feature>
<keyword evidence="1" id="KW-0812">Transmembrane</keyword>
<evidence type="ECO:0000256" key="1">
    <source>
        <dbReference type="SAM" id="Phobius"/>
    </source>
</evidence>
<evidence type="ECO:0000259" key="2">
    <source>
        <dbReference type="Pfam" id="PF04917"/>
    </source>
</evidence>
<reference evidence="3 4" key="1">
    <citation type="submission" date="2017-04" db="EMBL/GenBank/DDBJ databases">
        <title>Kefir bacterial isolates.</title>
        <authorList>
            <person name="Kim Y."/>
            <person name="Blasche S."/>
            <person name="Patil K.R."/>
        </authorList>
    </citation>
    <scope>NUCLEOTIDE SEQUENCE [LARGE SCALE GENOMIC DNA]</scope>
    <source>
        <strain evidence="3 4">KR-2</strain>
    </source>
</reference>
<dbReference type="OrthoDB" id="7220054at2"/>
<feature type="transmembrane region" description="Helical" evidence="1">
    <location>
        <begin position="21"/>
        <end position="40"/>
    </location>
</feature>
<name>A0A270B768_9PROT</name>
<keyword evidence="4" id="KW-1185">Reference proteome</keyword>
<dbReference type="EMBL" id="NDFP01000018">
    <property type="protein sequence ID" value="PAL20839.1"/>
    <property type="molecule type" value="Genomic_DNA"/>
</dbReference>
<dbReference type="AlphaFoldDB" id="A0A270B768"/>
<keyword evidence="1" id="KW-1133">Transmembrane helix</keyword>
<gene>
    <name evidence="3" type="ORF">B9K05_12545</name>
</gene>
<evidence type="ECO:0000313" key="4">
    <source>
        <dbReference type="Proteomes" id="UP000216033"/>
    </source>
</evidence>
<dbReference type="Proteomes" id="UP000216033">
    <property type="component" value="Unassembled WGS sequence"/>
</dbReference>
<accession>A0A270B768</accession>
<organism evidence="3 4">
    <name type="scientific">Acetobacter syzygii</name>
    <dbReference type="NCBI Taxonomy" id="146476"/>
    <lineage>
        <taxon>Bacteria</taxon>
        <taxon>Pseudomonadati</taxon>
        <taxon>Pseudomonadota</taxon>
        <taxon>Alphaproteobacteria</taxon>
        <taxon>Acetobacterales</taxon>
        <taxon>Acetobacteraceae</taxon>
        <taxon>Acetobacter</taxon>
    </lineage>
</organism>
<protein>
    <recommendedName>
        <fullName evidence="2">Bacterial shufflon protein N-terminal domain-containing protein</fullName>
    </recommendedName>
</protein>
<sequence length="433" mass="45702">MSHQGILSQKSFLQGPIFMDSLIALVLAGLISMMALKPYLQMNNSVSEKTVAATTAGQFKILLSGAKKYADIHSQALLDTIPVGAYAPIQLTTLAQENRIPNSFSATNPYGQQWAVYLSQPVSGSLQAIVMTWNGQTLSGVQSVDIASMTGAEGGYVPFNGMLGNLNAGTAVGAGGSWQFPLPGNLNPGPGHLFGLVASANNTENTADYLYRNAVANHPELQTLNAPLNMNGNNINHSGDLHSYGTLSSGNNADQNAVNAFMSSDGRINATKDIRGQIFRPNYIAQSGEACDGVAISTGALDGTASNNAQDTFTTQNGDLAKDSHGNTLNCVDGSWKILGAAFATLIQDSCTGSDKSTTNDTGLPVLVEAEVFGGHKGATADAYVNGESVGHVEWSGDNSRVDQTMTFVVPPNQSWYISPEHRVDEVCYHVYK</sequence>
<dbReference type="Pfam" id="PF04917">
    <property type="entry name" value="Shufflon_N"/>
    <property type="match status" value="1"/>
</dbReference>
<comment type="caution">
    <text evidence="3">The sequence shown here is derived from an EMBL/GenBank/DDBJ whole genome shotgun (WGS) entry which is preliminary data.</text>
</comment>
<evidence type="ECO:0000313" key="3">
    <source>
        <dbReference type="EMBL" id="PAL20839.1"/>
    </source>
</evidence>
<keyword evidence="1" id="KW-0472">Membrane</keyword>
<proteinExistence type="predicted"/>
<dbReference type="InterPro" id="IPR007001">
    <property type="entry name" value="Shufflon_N"/>
</dbReference>